<keyword evidence="1" id="KW-0805">Transcription regulation</keyword>
<evidence type="ECO:0000256" key="3">
    <source>
        <dbReference type="ARBA" id="ARBA00023163"/>
    </source>
</evidence>
<proteinExistence type="predicted"/>
<dbReference type="CDD" id="cd00067">
    <property type="entry name" value="GAL4"/>
    <property type="match status" value="1"/>
</dbReference>
<dbReference type="GO" id="GO:0003677">
    <property type="term" value="F:DNA binding"/>
    <property type="evidence" value="ECO:0007669"/>
    <property type="project" value="UniProtKB-KW"/>
</dbReference>
<name>A0A0U5FWQ8_ASPCI</name>
<keyword evidence="4" id="KW-0539">Nucleus</keyword>
<evidence type="ECO:0000313" key="6">
    <source>
        <dbReference type="EMBL" id="CEL03931.1"/>
    </source>
</evidence>
<dbReference type="STRING" id="454130.A0A0U5FWQ8"/>
<gene>
    <name evidence="6" type="ORF">ASPCAL05067</name>
</gene>
<keyword evidence="3" id="KW-0804">Transcription</keyword>
<dbReference type="InterPro" id="IPR001138">
    <property type="entry name" value="Zn2Cys6_DnaBD"/>
</dbReference>
<feature type="domain" description="Zn(2)-C6 fungal-type" evidence="5">
    <location>
        <begin position="25"/>
        <end position="54"/>
    </location>
</feature>
<dbReference type="PROSITE" id="PS00463">
    <property type="entry name" value="ZN2_CY6_FUNGAL_1"/>
    <property type="match status" value="1"/>
</dbReference>
<keyword evidence="7" id="KW-1185">Reference proteome</keyword>
<dbReference type="GO" id="GO:0008270">
    <property type="term" value="F:zinc ion binding"/>
    <property type="evidence" value="ECO:0007669"/>
    <property type="project" value="InterPro"/>
</dbReference>
<dbReference type="SMART" id="SM00066">
    <property type="entry name" value="GAL4"/>
    <property type="match status" value="1"/>
</dbReference>
<evidence type="ECO:0000256" key="4">
    <source>
        <dbReference type="ARBA" id="ARBA00023242"/>
    </source>
</evidence>
<dbReference type="EMBL" id="CDMC01000004">
    <property type="protein sequence ID" value="CEL03931.1"/>
    <property type="molecule type" value="Genomic_DNA"/>
</dbReference>
<dbReference type="Gene3D" id="4.10.240.10">
    <property type="entry name" value="Zn(2)-C6 fungal-type DNA-binding domain"/>
    <property type="match status" value="1"/>
</dbReference>
<evidence type="ECO:0000259" key="5">
    <source>
        <dbReference type="PROSITE" id="PS50048"/>
    </source>
</evidence>
<dbReference type="OrthoDB" id="4151048at2759"/>
<dbReference type="PANTHER" id="PTHR47655">
    <property type="entry name" value="QUINIC ACID UTILIZATION ACTIVATOR"/>
    <property type="match status" value="1"/>
</dbReference>
<evidence type="ECO:0000313" key="7">
    <source>
        <dbReference type="Proteomes" id="UP000054771"/>
    </source>
</evidence>
<dbReference type="GO" id="GO:0000981">
    <property type="term" value="F:DNA-binding transcription factor activity, RNA polymerase II-specific"/>
    <property type="evidence" value="ECO:0007669"/>
    <property type="project" value="InterPro"/>
</dbReference>
<dbReference type="Proteomes" id="UP000054771">
    <property type="component" value="Unassembled WGS sequence"/>
</dbReference>
<protein>
    <recommendedName>
        <fullName evidence="5">Zn(2)-C6 fungal-type domain-containing protein</fullName>
    </recommendedName>
</protein>
<dbReference type="Pfam" id="PF00172">
    <property type="entry name" value="Zn_clus"/>
    <property type="match status" value="1"/>
</dbReference>
<dbReference type="InterPro" id="IPR036864">
    <property type="entry name" value="Zn2-C6_fun-type_DNA-bd_sf"/>
</dbReference>
<evidence type="ECO:0000256" key="2">
    <source>
        <dbReference type="ARBA" id="ARBA00023125"/>
    </source>
</evidence>
<dbReference type="PROSITE" id="PS50048">
    <property type="entry name" value="ZN2_CY6_FUNGAL_2"/>
    <property type="match status" value="1"/>
</dbReference>
<organism evidence="6 7">
    <name type="scientific">Aspergillus calidoustus</name>
    <dbReference type="NCBI Taxonomy" id="454130"/>
    <lineage>
        <taxon>Eukaryota</taxon>
        <taxon>Fungi</taxon>
        <taxon>Dikarya</taxon>
        <taxon>Ascomycota</taxon>
        <taxon>Pezizomycotina</taxon>
        <taxon>Eurotiomycetes</taxon>
        <taxon>Eurotiomycetidae</taxon>
        <taxon>Eurotiales</taxon>
        <taxon>Aspergillaceae</taxon>
        <taxon>Aspergillus</taxon>
        <taxon>Aspergillus subgen. Nidulantes</taxon>
    </lineage>
</organism>
<accession>A0A0U5FWQ8</accession>
<dbReference type="AlphaFoldDB" id="A0A0U5FWQ8"/>
<dbReference type="InterPro" id="IPR052783">
    <property type="entry name" value="Metabolic/Drug-Res_Regulator"/>
</dbReference>
<sequence length="284" mass="31482">MRVTHPSSPSKMNIRRHPQGRVSRACDSCRVSKAKCDGNRPCSRCKAKDHICVFAVRRPPPKNHPEGYVTLSLLSSVDLCLIEFSRYVEILEQQQSWLVCGLRQLYKLSIQGKSWPGERLKEDDNGYPLTHDVLSRLGALDKPPEAEEPPQENIGLDPWLQGFSHVISPSLCRVDTRMPSSPPRMTGIPFQTISSPESLQPGEPGLKQNSIIPYFFPPSQLSLCDGKDPNIAGHDSMCLMDEPLFSDEIDLAEGKSRSSGYESLSSSFTSNFVSVDISSHSLGV</sequence>
<evidence type="ECO:0000256" key="1">
    <source>
        <dbReference type="ARBA" id="ARBA00023015"/>
    </source>
</evidence>
<keyword evidence="2" id="KW-0238">DNA-binding</keyword>
<dbReference type="SUPFAM" id="SSF57701">
    <property type="entry name" value="Zn2/Cys6 DNA-binding domain"/>
    <property type="match status" value="1"/>
</dbReference>
<dbReference type="PANTHER" id="PTHR47655:SF3">
    <property type="entry name" value="ZN(II)2CYS6 TRANSCRIPTION FACTOR (EUROFUNG)"/>
    <property type="match status" value="1"/>
</dbReference>
<reference evidence="7" key="1">
    <citation type="journal article" date="2016" name="Genome Announc.">
        <title>Draft genome sequences of fungus Aspergillus calidoustus.</title>
        <authorList>
            <person name="Horn F."/>
            <person name="Linde J."/>
            <person name="Mattern D.J."/>
            <person name="Walther G."/>
            <person name="Guthke R."/>
            <person name="Scherlach K."/>
            <person name="Martin K."/>
            <person name="Brakhage A.A."/>
            <person name="Petzke L."/>
            <person name="Valiante V."/>
        </authorList>
    </citation>
    <scope>NUCLEOTIDE SEQUENCE [LARGE SCALE GENOMIC DNA]</scope>
    <source>
        <strain evidence="7">SF006504</strain>
    </source>
</reference>